<name>A0A1B8HF89_9GAMM</name>
<organism evidence="1 2">
    <name type="scientific">Morganella psychrotolerans</name>
    <dbReference type="NCBI Taxonomy" id="368603"/>
    <lineage>
        <taxon>Bacteria</taxon>
        <taxon>Pseudomonadati</taxon>
        <taxon>Pseudomonadota</taxon>
        <taxon>Gammaproteobacteria</taxon>
        <taxon>Enterobacterales</taxon>
        <taxon>Morganellaceae</taxon>
        <taxon>Morganella</taxon>
    </lineage>
</organism>
<dbReference type="EMBL" id="LZEY01000023">
    <property type="protein sequence ID" value="OBU07742.1"/>
    <property type="molecule type" value="Genomic_DNA"/>
</dbReference>
<reference evidence="2" key="1">
    <citation type="submission" date="2016-06" db="EMBL/GenBank/DDBJ databases">
        <authorList>
            <person name="Butler K."/>
        </authorList>
    </citation>
    <scope>NUCLEOTIDE SEQUENCE [LARGE SCALE GENOMIC DNA]</scope>
    <source>
        <strain evidence="2">GCSL-Mp20</strain>
    </source>
</reference>
<accession>A0A1B8HF89</accession>
<proteinExistence type="predicted"/>
<dbReference type="Proteomes" id="UP000092377">
    <property type="component" value="Unassembled WGS sequence"/>
</dbReference>
<dbReference type="OrthoDB" id="6899722at2"/>
<dbReference type="RefSeq" id="WP_067402924.1">
    <property type="nucleotide sequence ID" value="NZ_LZEY01000023.1"/>
</dbReference>
<evidence type="ECO:0000313" key="2">
    <source>
        <dbReference type="Proteomes" id="UP000092377"/>
    </source>
</evidence>
<comment type="caution">
    <text evidence="1">The sequence shown here is derived from an EMBL/GenBank/DDBJ whole genome shotgun (WGS) entry which is preliminary data.</text>
</comment>
<dbReference type="AlphaFoldDB" id="A0A1B8HF89"/>
<protein>
    <submittedName>
        <fullName evidence="1">Uncharacterized protein</fullName>
    </submittedName>
</protein>
<sequence>MNTEKEKSTELHNEMLKLISALSDAKTLDDVKVVYTHLLRNGIACRDNALLLVQTLNSFEEKAITFELKVRYHNEFNTNEAHYGPLILRSGTLVYVSKEKSDETTNEHYFCPCCYSKRQIAPLSHMLATKYSPERFICGNCGNTLII</sequence>
<keyword evidence="2" id="KW-1185">Reference proteome</keyword>
<evidence type="ECO:0000313" key="1">
    <source>
        <dbReference type="EMBL" id="OBU07742.1"/>
    </source>
</evidence>
<gene>
    <name evidence="1" type="ORF">AYY18_05835</name>
</gene>